<dbReference type="EMBL" id="DRCV01000277">
    <property type="protein sequence ID" value="HDK38590.1"/>
    <property type="molecule type" value="Genomic_DNA"/>
</dbReference>
<gene>
    <name evidence="7" type="ORF">ENG92_06205</name>
</gene>
<proteinExistence type="predicted"/>
<evidence type="ECO:0000256" key="5">
    <source>
        <dbReference type="ARBA" id="ARBA00023136"/>
    </source>
</evidence>
<dbReference type="Pfam" id="PF03279">
    <property type="entry name" value="Lip_A_acyltrans"/>
    <property type="match status" value="1"/>
</dbReference>
<protein>
    <recommendedName>
        <fullName evidence="8">Lipid A biosynthesis lauroyl acyltransferase</fullName>
    </recommendedName>
</protein>
<evidence type="ECO:0000256" key="4">
    <source>
        <dbReference type="ARBA" id="ARBA00022679"/>
    </source>
</evidence>
<keyword evidence="4" id="KW-0808">Transferase</keyword>
<evidence type="ECO:0000256" key="1">
    <source>
        <dbReference type="ARBA" id="ARBA00004533"/>
    </source>
</evidence>
<keyword evidence="3" id="KW-0997">Cell inner membrane</keyword>
<organism evidence="7">
    <name type="scientific">Thiolapillus brandeum</name>
    <dbReference type="NCBI Taxonomy" id="1076588"/>
    <lineage>
        <taxon>Bacteria</taxon>
        <taxon>Pseudomonadati</taxon>
        <taxon>Pseudomonadota</taxon>
        <taxon>Gammaproteobacteria</taxon>
        <taxon>Chromatiales</taxon>
        <taxon>Sedimenticolaceae</taxon>
        <taxon>Thiolapillus</taxon>
    </lineage>
</organism>
<dbReference type="GO" id="GO:0009247">
    <property type="term" value="P:glycolipid biosynthetic process"/>
    <property type="evidence" value="ECO:0007669"/>
    <property type="project" value="UniProtKB-ARBA"/>
</dbReference>
<dbReference type="PANTHER" id="PTHR30606">
    <property type="entry name" value="LIPID A BIOSYNTHESIS LAUROYL ACYLTRANSFERASE"/>
    <property type="match status" value="1"/>
</dbReference>
<comment type="caution">
    <text evidence="7">The sequence shown here is derived from an EMBL/GenBank/DDBJ whole genome shotgun (WGS) entry which is preliminary data.</text>
</comment>
<evidence type="ECO:0000256" key="2">
    <source>
        <dbReference type="ARBA" id="ARBA00022475"/>
    </source>
</evidence>
<evidence type="ECO:0000256" key="3">
    <source>
        <dbReference type="ARBA" id="ARBA00022519"/>
    </source>
</evidence>
<sequence>MSAYGRHGVLACLTGSRVWLCAWKKCAINSSRIVANKYKGLSLYHPRLWPTWVGVGLLRMLAWLPYGVIQRLGPGVGRLYALLMPKRKIIARTNIELCFPECSPQWREQLLKDSFDSLGRTLLEAPLAWWGAPHRSLRLAHVHGLEHLQQALLRGQGVLLLSAHLNSPEFGGCLLSYQQNFVAFYRPSNNPVMEKVISAA</sequence>
<evidence type="ECO:0008006" key="8">
    <source>
        <dbReference type="Google" id="ProtNLM"/>
    </source>
</evidence>
<comment type="subcellular location">
    <subcellularLocation>
        <location evidence="1">Cell inner membrane</location>
    </subcellularLocation>
</comment>
<feature type="non-terminal residue" evidence="7">
    <location>
        <position position="200"/>
    </location>
</feature>
<keyword evidence="6" id="KW-0012">Acyltransferase</keyword>
<dbReference type="GO" id="GO:0016746">
    <property type="term" value="F:acyltransferase activity"/>
    <property type="evidence" value="ECO:0007669"/>
    <property type="project" value="UniProtKB-KW"/>
</dbReference>
<accession>A0A831NWA9</accession>
<evidence type="ECO:0000313" key="7">
    <source>
        <dbReference type="EMBL" id="HDK38590.1"/>
    </source>
</evidence>
<name>A0A831NWA9_9GAMM</name>
<evidence type="ECO:0000256" key="6">
    <source>
        <dbReference type="ARBA" id="ARBA00023315"/>
    </source>
</evidence>
<dbReference type="AlphaFoldDB" id="A0A831NWA9"/>
<dbReference type="GO" id="GO:0005886">
    <property type="term" value="C:plasma membrane"/>
    <property type="evidence" value="ECO:0007669"/>
    <property type="project" value="UniProtKB-SubCell"/>
</dbReference>
<dbReference type="PANTHER" id="PTHR30606:SF9">
    <property type="entry name" value="LIPID A BIOSYNTHESIS LAUROYLTRANSFERASE"/>
    <property type="match status" value="1"/>
</dbReference>
<dbReference type="InterPro" id="IPR004960">
    <property type="entry name" value="LipA_acyltrans"/>
</dbReference>
<keyword evidence="5" id="KW-0472">Membrane</keyword>
<dbReference type="Proteomes" id="UP000885822">
    <property type="component" value="Unassembled WGS sequence"/>
</dbReference>
<keyword evidence="2" id="KW-1003">Cell membrane</keyword>
<reference evidence="7" key="1">
    <citation type="journal article" date="2020" name="mSystems">
        <title>Genome- and Community-Level Interaction Insights into Carbon Utilization and Element Cycling Functions of Hydrothermarchaeota in Hydrothermal Sediment.</title>
        <authorList>
            <person name="Zhou Z."/>
            <person name="Liu Y."/>
            <person name="Xu W."/>
            <person name="Pan J."/>
            <person name="Luo Z.H."/>
            <person name="Li M."/>
        </authorList>
    </citation>
    <scope>NUCLEOTIDE SEQUENCE [LARGE SCALE GENOMIC DNA]</scope>
    <source>
        <strain evidence="7">HyVt-26</strain>
    </source>
</reference>